<dbReference type="Gene3D" id="3.40.50.2300">
    <property type="match status" value="1"/>
</dbReference>
<feature type="transmembrane region" description="Helical" evidence="11">
    <location>
        <begin position="102"/>
        <end position="120"/>
    </location>
</feature>
<evidence type="ECO:0000256" key="11">
    <source>
        <dbReference type="SAM" id="Phobius"/>
    </source>
</evidence>
<comment type="caution">
    <text evidence="14">The sequence shown here is derived from an EMBL/GenBank/DDBJ whole genome shotgun (WGS) entry which is preliminary data.</text>
</comment>
<evidence type="ECO:0000256" key="5">
    <source>
        <dbReference type="ARBA" id="ARBA00022553"/>
    </source>
</evidence>
<evidence type="ECO:0000259" key="12">
    <source>
        <dbReference type="PROSITE" id="PS50109"/>
    </source>
</evidence>
<evidence type="ECO:0000313" key="14">
    <source>
        <dbReference type="EMBL" id="TFW11918.1"/>
    </source>
</evidence>
<evidence type="ECO:0000256" key="7">
    <source>
        <dbReference type="ARBA" id="ARBA00022989"/>
    </source>
</evidence>
<dbReference type="InterPro" id="IPR036890">
    <property type="entry name" value="HATPase_C_sf"/>
</dbReference>
<keyword evidence="9 11" id="KW-0472">Membrane</keyword>
<comment type="subcellular location">
    <subcellularLocation>
        <location evidence="2">Cell membrane</location>
        <topology evidence="2">Multi-pass membrane protein</topology>
    </subcellularLocation>
</comment>
<comment type="catalytic activity">
    <reaction evidence="1">
        <text>ATP + protein L-histidine = ADP + protein N-phospho-L-histidine.</text>
        <dbReference type="EC" id="2.7.13.3"/>
    </reaction>
</comment>
<dbReference type="InterPro" id="IPR036097">
    <property type="entry name" value="HisK_dim/P_sf"/>
</dbReference>
<evidence type="ECO:0000256" key="4">
    <source>
        <dbReference type="ARBA" id="ARBA00022475"/>
    </source>
</evidence>
<sequence>MGLKWVNAEGGRWRFFRHEAGRAAGPPPYAYVALFVLCLAAGQWSMNTFGATVLWPANAVLLAAVLQLHRRPAVAVIGACAAVNLIGNVVRGGPVVMMFTNVALNMTQVVVAVLLARRFCGAALDMRRPWRLFRFAVCAAAPAVLLSTLLAGGVAILMSWKVPGTLGFRMHHLFDMEMLAMMIVTPSLLLLARNHRFRDDAQATLTEAAALLALVGGVSVWVFSQTSAPIMFAIFPPLILLAFRLCPPTTAGAVVMVAAIGGVATLGGYGPIVLTRLTPDPVLDALPAVMRQMNVFHLFLLCVVATALPITILSTERRRLVERLKARTQAALSARQRAEAAYAVKGRFLAMMSHEMRTPLTGITGYADLLSRRPCMDEEGLRQVDAVRHCGETMLRLVEDLLEVSRGGAEVTPKASDVRQMIEEAVAPSREWAVIKGLEFALTIAPEAEGQVMIDARRLRQSVHHLVNNAVKFTGRGNVTVVVDRVEDGLSIVVSDTGCGMDEQTRAGVFGLFEQGDATTSRAHEGAGVGLALAKNHIVCLGGAVVVESTQWGGSTFTLTVPAAVVEAVESEESVPLHSRRTRILIVDDHPANRDLLRIMLQAADCETAEAADGQQALAALAVQPFDLVLMDVRMPVMDGMAATRAIRALDAPLRDVPVLAVTAEAMPEDAARCIAAGMDGHLAKPVTQAKLYAAIEAVFDAVAERVDAAQAA</sequence>
<dbReference type="SUPFAM" id="SSF55874">
    <property type="entry name" value="ATPase domain of HSP90 chaperone/DNA topoisomerase II/histidine kinase"/>
    <property type="match status" value="1"/>
</dbReference>
<keyword evidence="7 11" id="KW-1133">Transmembrane helix</keyword>
<dbReference type="Proteomes" id="UP000298216">
    <property type="component" value="Unassembled WGS sequence"/>
</dbReference>
<evidence type="ECO:0000313" key="15">
    <source>
        <dbReference type="Proteomes" id="UP000298216"/>
    </source>
</evidence>
<feature type="transmembrane region" description="Helical" evidence="11">
    <location>
        <begin position="48"/>
        <end position="66"/>
    </location>
</feature>
<evidence type="ECO:0000256" key="8">
    <source>
        <dbReference type="ARBA" id="ARBA00023012"/>
    </source>
</evidence>
<protein>
    <recommendedName>
        <fullName evidence="3">histidine kinase</fullName>
        <ecNumber evidence="3">2.7.13.3</ecNumber>
    </recommendedName>
</protein>
<dbReference type="EMBL" id="SPVH01000006">
    <property type="protein sequence ID" value="TFW11918.1"/>
    <property type="molecule type" value="Genomic_DNA"/>
</dbReference>
<keyword evidence="15" id="KW-1185">Reference proteome</keyword>
<dbReference type="SMART" id="SM00388">
    <property type="entry name" value="HisKA"/>
    <property type="match status" value="1"/>
</dbReference>
<feature type="transmembrane region" description="Helical" evidence="11">
    <location>
        <begin position="172"/>
        <end position="192"/>
    </location>
</feature>
<keyword evidence="5 10" id="KW-0597">Phosphoprotein</keyword>
<dbReference type="Gene3D" id="1.10.287.130">
    <property type="match status" value="1"/>
</dbReference>
<evidence type="ECO:0000259" key="13">
    <source>
        <dbReference type="PROSITE" id="PS50110"/>
    </source>
</evidence>
<dbReference type="InterPro" id="IPR011006">
    <property type="entry name" value="CheY-like_superfamily"/>
</dbReference>
<dbReference type="PANTHER" id="PTHR45339:SF1">
    <property type="entry name" value="HYBRID SIGNAL TRANSDUCTION HISTIDINE KINASE J"/>
    <property type="match status" value="1"/>
</dbReference>
<dbReference type="InterPro" id="IPR004358">
    <property type="entry name" value="Sig_transdc_His_kin-like_C"/>
</dbReference>
<feature type="transmembrane region" description="Helical" evidence="11">
    <location>
        <begin position="73"/>
        <end position="90"/>
    </location>
</feature>
<dbReference type="Pfam" id="PF00072">
    <property type="entry name" value="Response_reg"/>
    <property type="match status" value="1"/>
</dbReference>
<dbReference type="Pfam" id="PF00512">
    <property type="entry name" value="HisKA"/>
    <property type="match status" value="1"/>
</dbReference>
<dbReference type="SMART" id="SM00387">
    <property type="entry name" value="HATPase_c"/>
    <property type="match status" value="1"/>
</dbReference>
<evidence type="ECO:0000256" key="3">
    <source>
        <dbReference type="ARBA" id="ARBA00012438"/>
    </source>
</evidence>
<feature type="modified residue" description="4-aspartylphosphate" evidence="10">
    <location>
        <position position="632"/>
    </location>
</feature>
<feature type="transmembrane region" description="Helical" evidence="11">
    <location>
        <begin position="21"/>
        <end position="42"/>
    </location>
</feature>
<dbReference type="AlphaFoldDB" id="A0A4Y9RX86"/>
<dbReference type="InterPro" id="IPR003594">
    <property type="entry name" value="HATPase_dom"/>
</dbReference>
<dbReference type="SUPFAM" id="SSF47384">
    <property type="entry name" value="Homodimeric domain of signal transducing histidine kinase"/>
    <property type="match status" value="1"/>
</dbReference>
<keyword evidence="8" id="KW-0902">Two-component regulatory system</keyword>
<dbReference type="InterPro" id="IPR007895">
    <property type="entry name" value="MASE1"/>
</dbReference>
<dbReference type="PRINTS" id="PR00344">
    <property type="entry name" value="BCTRLSENSOR"/>
</dbReference>
<feature type="domain" description="Response regulatory" evidence="13">
    <location>
        <begin position="583"/>
        <end position="700"/>
    </location>
</feature>
<dbReference type="InterPro" id="IPR001789">
    <property type="entry name" value="Sig_transdc_resp-reg_receiver"/>
</dbReference>
<dbReference type="Gene3D" id="3.30.565.10">
    <property type="entry name" value="Histidine kinase-like ATPase, C-terminal domain"/>
    <property type="match status" value="1"/>
</dbReference>
<dbReference type="CDD" id="cd00082">
    <property type="entry name" value="HisKA"/>
    <property type="match status" value="1"/>
</dbReference>
<dbReference type="OrthoDB" id="7176839at2"/>
<dbReference type="Pfam" id="PF05231">
    <property type="entry name" value="MASE1"/>
    <property type="match status" value="1"/>
</dbReference>
<keyword evidence="4" id="KW-1003">Cell membrane</keyword>
<proteinExistence type="predicted"/>
<name>A0A4Y9RX86_9CAUL</name>
<dbReference type="Pfam" id="PF02518">
    <property type="entry name" value="HATPase_c"/>
    <property type="match status" value="1"/>
</dbReference>
<evidence type="ECO:0000256" key="9">
    <source>
        <dbReference type="ARBA" id="ARBA00023136"/>
    </source>
</evidence>
<evidence type="ECO:0000256" key="1">
    <source>
        <dbReference type="ARBA" id="ARBA00000085"/>
    </source>
</evidence>
<keyword evidence="6 11" id="KW-0812">Transmembrane</keyword>
<dbReference type="PROSITE" id="PS50110">
    <property type="entry name" value="RESPONSE_REGULATORY"/>
    <property type="match status" value="1"/>
</dbReference>
<dbReference type="InterPro" id="IPR005467">
    <property type="entry name" value="His_kinase_dom"/>
</dbReference>
<feature type="transmembrane region" description="Helical" evidence="11">
    <location>
        <begin position="294"/>
        <end position="315"/>
    </location>
</feature>
<reference evidence="14 15" key="1">
    <citation type="submission" date="2019-03" db="EMBL/GenBank/DDBJ databases">
        <title>Draft genome of Brevundimonas sp. a heavy metal resistant soil bacteria.</title>
        <authorList>
            <person name="Soto J."/>
        </authorList>
    </citation>
    <scope>NUCLEOTIDE SEQUENCE [LARGE SCALE GENOMIC DNA]</scope>
    <source>
        <strain evidence="14 15">B-10</strain>
    </source>
</reference>
<dbReference type="SMART" id="SM00448">
    <property type="entry name" value="REC"/>
    <property type="match status" value="1"/>
</dbReference>
<feature type="transmembrane region" description="Helical" evidence="11">
    <location>
        <begin position="132"/>
        <end position="160"/>
    </location>
</feature>
<dbReference type="GO" id="GO:0000155">
    <property type="term" value="F:phosphorelay sensor kinase activity"/>
    <property type="evidence" value="ECO:0007669"/>
    <property type="project" value="InterPro"/>
</dbReference>
<feature type="transmembrane region" description="Helical" evidence="11">
    <location>
        <begin position="253"/>
        <end position="274"/>
    </location>
</feature>
<dbReference type="PANTHER" id="PTHR45339">
    <property type="entry name" value="HYBRID SIGNAL TRANSDUCTION HISTIDINE KINASE J"/>
    <property type="match status" value="1"/>
</dbReference>
<dbReference type="EC" id="2.7.13.3" evidence="3"/>
<evidence type="ECO:0000256" key="10">
    <source>
        <dbReference type="PROSITE-ProRule" id="PRU00169"/>
    </source>
</evidence>
<dbReference type="GO" id="GO:0005886">
    <property type="term" value="C:plasma membrane"/>
    <property type="evidence" value="ECO:0007669"/>
    <property type="project" value="UniProtKB-SubCell"/>
</dbReference>
<evidence type="ECO:0000256" key="2">
    <source>
        <dbReference type="ARBA" id="ARBA00004651"/>
    </source>
</evidence>
<gene>
    <name evidence="14" type="ORF">EGY25_07600</name>
</gene>
<accession>A0A4Y9RX86</accession>
<dbReference type="InterPro" id="IPR003661">
    <property type="entry name" value="HisK_dim/P_dom"/>
</dbReference>
<organism evidence="14 15">
    <name type="scientific">Brevundimonas intermedia</name>
    <dbReference type="NCBI Taxonomy" id="74315"/>
    <lineage>
        <taxon>Bacteria</taxon>
        <taxon>Pseudomonadati</taxon>
        <taxon>Pseudomonadota</taxon>
        <taxon>Alphaproteobacteria</taxon>
        <taxon>Caulobacterales</taxon>
        <taxon>Caulobacteraceae</taxon>
        <taxon>Brevundimonas</taxon>
    </lineage>
</organism>
<feature type="domain" description="Histidine kinase" evidence="12">
    <location>
        <begin position="351"/>
        <end position="565"/>
    </location>
</feature>
<dbReference type="PROSITE" id="PS50109">
    <property type="entry name" value="HIS_KIN"/>
    <property type="match status" value="1"/>
</dbReference>
<dbReference type="SUPFAM" id="SSF52172">
    <property type="entry name" value="CheY-like"/>
    <property type="match status" value="1"/>
</dbReference>
<evidence type="ECO:0000256" key="6">
    <source>
        <dbReference type="ARBA" id="ARBA00022692"/>
    </source>
</evidence>
<dbReference type="CDD" id="cd17546">
    <property type="entry name" value="REC_hyHK_CKI1_RcsC-like"/>
    <property type="match status" value="1"/>
</dbReference>